<dbReference type="REBASE" id="96">
    <property type="entry name" value="AseI"/>
</dbReference>
<accession>E3VXA5</accession>
<organism evidence="1">
    <name type="scientific">Aquaspirillum serpens</name>
    <dbReference type="NCBI Taxonomy" id="190"/>
    <lineage>
        <taxon>Bacteria</taxon>
        <taxon>Pseudomonadati</taxon>
        <taxon>Pseudomonadota</taxon>
        <taxon>Betaproteobacteria</taxon>
        <taxon>Neisseriales</taxon>
        <taxon>Aquaspirillaceae</taxon>
        <taxon>Aquaspirillum</taxon>
    </lineage>
</organism>
<protein>
    <submittedName>
        <fullName evidence="1">AseI</fullName>
    </submittedName>
</protein>
<sequence length="244" mass="28293">MLRGLTVELLELKNRITTSFSGTEDDLREVLDLIEQDQPVFPFNEYEHLICNLIEKGGLNYNQYIEIRSEYISQNPNLWIFEISAPRGFGEKFAQTYVKGKCSKLKTPSKKLDPNYAGEYDLWLDGITIEVKASRAVDSNSEEPLYVKALARDTNRQFIMNFQQLKPQYCDVFIWVAVFRDEIVLWIMSSDEVEKNPFYSKGQHRGNKGNEGQLHIKHDKIHLFSKYELKDDDLEGAIRKAAKG</sequence>
<proteinExistence type="predicted"/>
<dbReference type="PRO" id="PR:E3VXA5"/>
<gene>
    <name evidence="1" type="primary">aseIR</name>
</gene>
<evidence type="ECO:0000313" key="1">
    <source>
        <dbReference type="EMBL" id="ADO24186.1"/>
    </source>
</evidence>
<name>E3VXA5_AQUSE</name>
<dbReference type="EMBL" id="HQ327700">
    <property type="protein sequence ID" value="ADO24186.1"/>
    <property type="molecule type" value="Genomic_DNA"/>
</dbReference>
<reference evidence="1" key="1">
    <citation type="submission" date="2010-09" db="EMBL/GenBank/DDBJ databases">
        <title>AseI restriction-modification system genes.</title>
        <authorList>
            <person name="Stewart F."/>
            <person name="Morgan R.D."/>
        </authorList>
    </citation>
    <scope>NUCLEOTIDE SEQUENCE</scope>
    <source>
        <strain evidence="1">NEB 448</strain>
    </source>
</reference>
<dbReference type="AlphaFoldDB" id="E3VXA5"/>